<proteinExistence type="predicted"/>
<gene>
    <name evidence="1" type="ORF">B296_00027597</name>
</gene>
<accession>A0A444G889</accession>
<evidence type="ECO:0000313" key="2">
    <source>
        <dbReference type="Proteomes" id="UP000287651"/>
    </source>
</evidence>
<dbReference type="Proteomes" id="UP000287651">
    <property type="component" value="Unassembled WGS sequence"/>
</dbReference>
<sequence>MLFHVQVTGKLAALKGLDARLREIRGYLDLVIDGKLPLNHEILYHLQMLNKEHEKAEDSNSTAIPNAAGS</sequence>
<dbReference type="Pfam" id="PF13012">
    <property type="entry name" value="MitMem_reg"/>
    <property type="match status" value="1"/>
</dbReference>
<dbReference type="AlphaFoldDB" id="A0A444G889"/>
<organism evidence="1 2">
    <name type="scientific">Ensete ventricosum</name>
    <name type="common">Abyssinian banana</name>
    <name type="synonym">Musa ensete</name>
    <dbReference type="NCBI Taxonomy" id="4639"/>
    <lineage>
        <taxon>Eukaryota</taxon>
        <taxon>Viridiplantae</taxon>
        <taxon>Streptophyta</taxon>
        <taxon>Embryophyta</taxon>
        <taxon>Tracheophyta</taxon>
        <taxon>Spermatophyta</taxon>
        <taxon>Magnoliopsida</taxon>
        <taxon>Liliopsida</taxon>
        <taxon>Zingiberales</taxon>
        <taxon>Musaceae</taxon>
        <taxon>Ensete</taxon>
    </lineage>
</organism>
<reference evidence="1 2" key="1">
    <citation type="journal article" date="2014" name="Agronomy (Basel)">
        <title>A Draft Genome Sequence for Ensete ventricosum, the Drought-Tolerant Tree Against Hunger.</title>
        <authorList>
            <person name="Harrison J."/>
            <person name="Moore K.A."/>
            <person name="Paszkiewicz K."/>
            <person name="Jones T."/>
            <person name="Grant M."/>
            <person name="Ambacheew D."/>
            <person name="Muzemil S."/>
            <person name="Studholme D.J."/>
        </authorList>
    </citation>
    <scope>NUCLEOTIDE SEQUENCE [LARGE SCALE GENOMIC DNA]</scope>
</reference>
<evidence type="ECO:0000313" key="1">
    <source>
        <dbReference type="EMBL" id="RRT60611.1"/>
    </source>
</evidence>
<name>A0A444G889_ENSVE</name>
<dbReference type="EMBL" id="AMZH03007715">
    <property type="protein sequence ID" value="RRT60611.1"/>
    <property type="molecule type" value="Genomic_DNA"/>
</dbReference>
<protein>
    <submittedName>
        <fullName evidence="1">Uncharacterized protein</fullName>
    </submittedName>
</protein>
<dbReference type="InterPro" id="IPR024969">
    <property type="entry name" value="EIF3F/CSN6-like_C"/>
</dbReference>
<comment type="caution">
    <text evidence="1">The sequence shown here is derived from an EMBL/GenBank/DDBJ whole genome shotgun (WGS) entry which is preliminary data.</text>
</comment>